<dbReference type="OrthoDB" id="6159439at2759"/>
<evidence type="ECO:0000313" key="7">
    <source>
        <dbReference type="Proteomes" id="UP000230233"/>
    </source>
</evidence>
<feature type="compositionally biased region" description="Basic and acidic residues" evidence="4">
    <location>
        <begin position="639"/>
        <end position="652"/>
    </location>
</feature>
<dbReference type="SUPFAM" id="SSF46689">
    <property type="entry name" value="Homeodomain-like"/>
    <property type="match status" value="3"/>
</dbReference>
<comment type="caution">
    <text evidence="6">The sequence shown here is derived from an EMBL/GenBank/DDBJ whole genome shotgun (WGS) entry which is preliminary data.</text>
</comment>
<keyword evidence="7" id="KW-1185">Reference proteome</keyword>
<feature type="compositionally biased region" description="Polar residues" evidence="4">
    <location>
        <begin position="31"/>
        <end position="45"/>
    </location>
</feature>
<dbReference type="AlphaFoldDB" id="A0A2G5SPI0"/>
<dbReference type="EMBL" id="PDUG01000006">
    <property type="protein sequence ID" value="PIC16862.1"/>
    <property type="molecule type" value="Genomic_DNA"/>
</dbReference>
<dbReference type="PANTHER" id="PTHR14057:SF32">
    <property type="entry name" value="HOMEOBOX PROTEIN CEH-21-RELATED"/>
    <property type="match status" value="1"/>
</dbReference>
<name>A0A2G5SPI0_9PELO</name>
<dbReference type="GO" id="GO:0005634">
    <property type="term" value="C:nucleus"/>
    <property type="evidence" value="ECO:0007669"/>
    <property type="project" value="UniProtKB-SubCell"/>
</dbReference>
<dbReference type="SMART" id="SM00389">
    <property type="entry name" value="HOX"/>
    <property type="match status" value="3"/>
</dbReference>
<evidence type="ECO:0000256" key="1">
    <source>
        <dbReference type="ARBA" id="ARBA00004123"/>
    </source>
</evidence>
<dbReference type="PANTHER" id="PTHR14057">
    <property type="entry name" value="TRANSCRIPTION FACTOR ONECUT"/>
    <property type="match status" value="1"/>
</dbReference>
<feature type="domain" description="Homeobox" evidence="5">
    <location>
        <begin position="248"/>
        <end position="308"/>
    </location>
</feature>
<feature type="DNA-binding region" description="Homeobox" evidence="2">
    <location>
        <begin position="181"/>
        <end position="240"/>
    </location>
</feature>
<dbReference type="GO" id="GO:0000978">
    <property type="term" value="F:RNA polymerase II cis-regulatory region sequence-specific DNA binding"/>
    <property type="evidence" value="ECO:0007669"/>
    <property type="project" value="TreeGrafter"/>
</dbReference>
<feature type="domain" description="Homeobox" evidence="5">
    <location>
        <begin position="179"/>
        <end position="239"/>
    </location>
</feature>
<keyword evidence="2 3" id="KW-0238">DNA-binding</keyword>
<feature type="region of interest" description="Disordered" evidence="4">
    <location>
        <begin position="595"/>
        <end position="668"/>
    </location>
</feature>
<dbReference type="Gene3D" id="1.10.10.60">
    <property type="entry name" value="Homeodomain-like"/>
    <property type="match status" value="2"/>
</dbReference>
<dbReference type="GO" id="GO:0000981">
    <property type="term" value="F:DNA-binding transcription factor activity, RNA polymerase II-specific"/>
    <property type="evidence" value="ECO:0007669"/>
    <property type="project" value="TreeGrafter"/>
</dbReference>
<keyword evidence="2 3" id="KW-0371">Homeobox</keyword>
<evidence type="ECO:0000256" key="3">
    <source>
        <dbReference type="RuleBase" id="RU000682"/>
    </source>
</evidence>
<organism evidence="6 7">
    <name type="scientific">Caenorhabditis nigoni</name>
    <dbReference type="NCBI Taxonomy" id="1611254"/>
    <lineage>
        <taxon>Eukaryota</taxon>
        <taxon>Metazoa</taxon>
        <taxon>Ecdysozoa</taxon>
        <taxon>Nematoda</taxon>
        <taxon>Chromadorea</taxon>
        <taxon>Rhabditida</taxon>
        <taxon>Rhabditina</taxon>
        <taxon>Rhabditomorpha</taxon>
        <taxon>Rhabditoidea</taxon>
        <taxon>Rhabditidae</taxon>
        <taxon>Peloderinae</taxon>
        <taxon>Caenorhabditis</taxon>
    </lineage>
</organism>
<evidence type="ECO:0000313" key="6">
    <source>
        <dbReference type="EMBL" id="PIC16862.1"/>
    </source>
</evidence>
<dbReference type="PROSITE" id="PS50071">
    <property type="entry name" value="HOMEOBOX_2"/>
    <property type="match status" value="2"/>
</dbReference>
<feature type="compositionally biased region" description="Low complexity" evidence="4">
    <location>
        <begin position="129"/>
        <end position="141"/>
    </location>
</feature>
<comment type="subcellular location">
    <subcellularLocation>
        <location evidence="1 2 3">Nucleus</location>
    </subcellularLocation>
</comment>
<dbReference type="InterPro" id="IPR001356">
    <property type="entry name" value="HD"/>
</dbReference>
<dbReference type="InterPro" id="IPR051649">
    <property type="entry name" value="CUT_Homeobox"/>
</dbReference>
<gene>
    <name evidence="6" type="primary">Cnig_chr_X.g23313</name>
    <name evidence="6" type="ORF">B9Z55_023313</name>
</gene>
<accession>A0A2G5SPI0</accession>
<feature type="DNA-binding region" description="Homeobox" evidence="2">
    <location>
        <begin position="250"/>
        <end position="309"/>
    </location>
</feature>
<proteinExistence type="predicted"/>
<evidence type="ECO:0000256" key="2">
    <source>
        <dbReference type="PROSITE-ProRule" id="PRU00108"/>
    </source>
</evidence>
<dbReference type="CDD" id="cd00086">
    <property type="entry name" value="homeodomain"/>
    <property type="match status" value="1"/>
</dbReference>
<dbReference type="Proteomes" id="UP000230233">
    <property type="component" value="Chromosome X"/>
</dbReference>
<dbReference type="Pfam" id="PF00046">
    <property type="entry name" value="Homeodomain"/>
    <property type="match status" value="2"/>
</dbReference>
<evidence type="ECO:0000259" key="5">
    <source>
        <dbReference type="PROSITE" id="PS50071"/>
    </source>
</evidence>
<dbReference type="STRING" id="1611254.A0A2G5SPI0"/>
<feature type="region of interest" description="Disordered" evidence="4">
    <location>
        <begin position="30"/>
        <end position="190"/>
    </location>
</feature>
<keyword evidence="2 3" id="KW-0539">Nucleus</keyword>
<feature type="compositionally biased region" description="Acidic residues" evidence="4">
    <location>
        <begin position="142"/>
        <end position="159"/>
    </location>
</feature>
<sequence>MPVIFVHSRTTLALHPIFFVSEMSNRRVRRSSNYATSHQGTSETQMVRRGAGRQRKDTTSEQDTSKAAPSKRSRAANYPESDDEVQESRPRRKSARYVTYEESDSDFEDSPIQKKTGRGTIDSKKDDLLSSSSSEDSSSSEPELDIADSDVEEESDNEQAESAIEETIPKSGGTRNARDENKRKRKNYTEKQRKILQAMLRETHLPSLEQRKKLAEETNLSLRQVRKWFDNERQNNPEWAKARESNPEWLKKREGVLSGEKKVRMEQAFAACRRPDKDMIASLASELGIPKIKVIWWFSTKRSRNPIPGENRNLLCEDDARPILMEFFQRNPKFRDYKNPELKEKTGWSRNRLREWFETCRKENGIAPLPYKEAELILMEIFERDPMFSDFENVELNEKIQWSTRRIKEWFSRQRNLKSQNQFTNAMERFFETRQFHEKTDEALKSESGGGWKKISNWLVSRRKAALESFLKKEHTWLPNEMAFYESLYEKYDNPTHEDLILYIEMKENVNGDRFALYLVERWIVAKKLHPGDIDDEQEDGDFADSLDEEYLNDMELDHEIDEHEEGSHVDYQQEDEMEIDYYGNEIDRPREAQGDQEFRDQMEETVPQNPPPEVKDIPLLNSSREREQKPPIRNHNQKTFDDFPDETKNVPRFDLAPGYQSPEPPKN</sequence>
<feature type="compositionally biased region" description="Basic and acidic residues" evidence="4">
    <location>
        <begin position="176"/>
        <end position="190"/>
    </location>
</feature>
<protein>
    <recommendedName>
        <fullName evidence="5">Homeobox domain-containing protein</fullName>
    </recommendedName>
</protein>
<evidence type="ECO:0000256" key="4">
    <source>
        <dbReference type="SAM" id="MobiDB-lite"/>
    </source>
</evidence>
<reference evidence="7" key="1">
    <citation type="submission" date="2017-10" db="EMBL/GenBank/DDBJ databases">
        <title>Rapid genome shrinkage in a self-fertile nematode reveals novel sperm competition proteins.</title>
        <authorList>
            <person name="Yin D."/>
            <person name="Schwarz E.M."/>
            <person name="Thomas C.G."/>
            <person name="Felde R.L."/>
            <person name="Korf I.F."/>
            <person name="Cutter A.D."/>
            <person name="Schartner C.M."/>
            <person name="Ralston E.J."/>
            <person name="Meyer B.J."/>
            <person name="Haag E.S."/>
        </authorList>
    </citation>
    <scope>NUCLEOTIDE SEQUENCE [LARGE SCALE GENOMIC DNA]</scope>
    <source>
        <strain evidence="7">JU1422</strain>
    </source>
</reference>
<dbReference type="InterPro" id="IPR009057">
    <property type="entry name" value="Homeodomain-like_sf"/>
</dbReference>